<dbReference type="EMBL" id="HBUE01328137">
    <property type="protein sequence ID" value="CAG6591767.1"/>
    <property type="molecule type" value="Transcribed_RNA"/>
</dbReference>
<reference evidence="2" key="1">
    <citation type="submission" date="2021-05" db="EMBL/GenBank/DDBJ databases">
        <authorList>
            <person name="Alioto T."/>
            <person name="Alioto T."/>
            <person name="Gomez Garrido J."/>
        </authorList>
    </citation>
    <scope>NUCLEOTIDE SEQUENCE</scope>
</reference>
<organism evidence="2">
    <name type="scientific">Culex pipiens</name>
    <name type="common">House mosquito</name>
    <dbReference type="NCBI Taxonomy" id="7175"/>
    <lineage>
        <taxon>Eukaryota</taxon>
        <taxon>Metazoa</taxon>
        <taxon>Ecdysozoa</taxon>
        <taxon>Arthropoda</taxon>
        <taxon>Hexapoda</taxon>
        <taxon>Insecta</taxon>
        <taxon>Pterygota</taxon>
        <taxon>Neoptera</taxon>
        <taxon>Endopterygota</taxon>
        <taxon>Diptera</taxon>
        <taxon>Nematocera</taxon>
        <taxon>Culicoidea</taxon>
        <taxon>Culicidae</taxon>
        <taxon>Culicinae</taxon>
        <taxon>Culicini</taxon>
        <taxon>Culex</taxon>
        <taxon>Culex</taxon>
    </lineage>
</organism>
<dbReference type="AlphaFoldDB" id="A0A8D8KQ96"/>
<feature type="compositionally biased region" description="Basic residues" evidence="1">
    <location>
        <begin position="1"/>
        <end position="14"/>
    </location>
</feature>
<feature type="region of interest" description="Disordered" evidence="1">
    <location>
        <begin position="1"/>
        <end position="20"/>
    </location>
</feature>
<evidence type="ECO:0000313" key="2">
    <source>
        <dbReference type="EMBL" id="CAG6591767.1"/>
    </source>
</evidence>
<name>A0A8D8KQ96_CULPI</name>
<sequence length="134" mass="15476">MAPRGRSRPRRPRPTKTTQTWRTCSTNTISLIIPLATAAPNRTIIPSSSITISTIVTIRGRIARRRRQEGDCARSAWFEGRVRERESTIPQHTREERREKSKQFSIKATPLSFMIARLTVAPYTEVNQRDELMR</sequence>
<proteinExistence type="predicted"/>
<dbReference type="EMBL" id="HBUE01221490">
    <property type="protein sequence ID" value="CAG6539717.1"/>
    <property type="molecule type" value="Transcribed_RNA"/>
</dbReference>
<protein>
    <submittedName>
        <fullName evidence="2">(northern house mosquito) hypothetical protein</fullName>
    </submittedName>
</protein>
<evidence type="ECO:0000256" key="1">
    <source>
        <dbReference type="SAM" id="MobiDB-lite"/>
    </source>
</evidence>
<accession>A0A8D8KQ96</accession>